<sequence length="189" mass="21309">MDEKLKILKMVEEKKISAEEAEELLSALSTPKKGKRTFTFKFGEKGTIIKEFNNIKSVDINIQGCNVELRKGERVRIEYRGSINTNSKNGMLEIVGKWADVVLFLPGDIDVNIQGRYLNLEGELSANLEMDCKASNIELRILKPINIKLQSKFGNIELSFVTPINQKFIIENKMGNIVNPFSKVEGTGE</sequence>
<protein>
    <recommendedName>
        <fullName evidence="1">YvlB/LiaX N-terminal domain-containing protein</fullName>
    </recommendedName>
</protein>
<dbReference type="Proteomes" id="UP000886110">
    <property type="component" value="Unassembled WGS sequence"/>
</dbReference>
<dbReference type="InterPro" id="IPR053959">
    <property type="entry name" value="YvlB/LiaX_N"/>
</dbReference>
<proteinExistence type="predicted"/>
<gene>
    <name evidence="2" type="ORF">ENL19_01900</name>
</gene>
<comment type="caution">
    <text evidence="2">The sequence shown here is derived from an EMBL/GenBank/DDBJ whole genome shotgun (WGS) entry which is preliminary data.</text>
</comment>
<evidence type="ECO:0000259" key="1">
    <source>
        <dbReference type="Pfam" id="PF22746"/>
    </source>
</evidence>
<dbReference type="AlphaFoldDB" id="A0A7C5DD76"/>
<dbReference type="Pfam" id="PF22746">
    <property type="entry name" value="SHOCT-like_DUF2089-C"/>
    <property type="match status" value="1"/>
</dbReference>
<name>A0A7C5DD76_UNCW3</name>
<feature type="domain" description="YvlB/LiaX N-terminal" evidence="1">
    <location>
        <begin position="2"/>
        <end position="33"/>
    </location>
</feature>
<reference evidence="2" key="1">
    <citation type="journal article" date="2020" name="mSystems">
        <title>Genome- and Community-Level Interaction Insights into Carbon Utilization and Element Cycling Functions of Hydrothermarchaeota in Hydrothermal Sediment.</title>
        <authorList>
            <person name="Zhou Z."/>
            <person name="Liu Y."/>
            <person name="Xu W."/>
            <person name="Pan J."/>
            <person name="Luo Z.H."/>
            <person name="Li M."/>
        </authorList>
    </citation>
    <scope>NUCLEOTIDE SEQUENCE [LARGE SCALE GENOMIC DNA]</scope>
    <source>
        <strain evidence="2">HyVt-74</strain>
    </source>
</reference>
<accession>A0A7C5DD76</accession>
<organism evidence="2">
    <name type="scientific">candidate division WOR-3 bacterium</name>
    <dbReference type="NCBI Taxonomy" id="2052148"/>
    <lineage>
        <taxon>Bacteria</taxon>
        <taxon>Bacteria division WOR-3</taxon>
    </lineage>
</organism>
<dbReference type="EMBL" id="DRTB01000140">
    <property type="protein sequence ID" value="HHE04800.1"/>
    <property type="molecule type" value="Genomic_DNA"/>
</dbReference>
<feature type="non-terminal residue" evidence="2">
    <location>
        <position position="189"/>
    </location>
</feature>
<evidence type="ECO:0000313" key="2">
    <source>
        <dbReference type="EMBL" id="HHE04800.1"/>
    </source>
</evidence>